<dbReference type="GeneID" id="37017819"/>
<dbReference type="STRING" id="1280837.A0A316VJU0"/>
<dbReference type="GO" id="GO:0032511">
    <property type="term" value="P:late endosome to vacuole transport via multivesicular body sorting pathway"/>
    <property type="evidence" value="ECO:0007669"/>
    <property type="project" value="TreeGrafter"/>
</dbReference>
<dbReference type="Pfam" id="PF03357">
    <property type="entry name" value="Snf7"/>
    <property type="match status" value="1"/>
</dbReference>
<dbReference type="PANTHER" id="PTHR22761">
    <property type="entry name" value="CHARGED MULTIVESICULAR BODY PROTEIN"/>
    <property type="match status" value="1"/>
</dbReference>
<evidence type="ECO:0000313" key="2">
    <source>
        <dbReference type="EMBL" id="PWN37494.1"/>
    </source>
</evidence>
<dbReference type="FunCoup" id="A0A316VJU0">
    <property type="interactions" value="56"/>
</dbReference>
<dbReference type="GO" id="GO:0005771">
    <property type="term" value="C:multivesicular body"/>
    <property type="evidence" value="ECO:0007669"/>
    <property type="project" value="TreeGrafter"/>
</dbReference>
<dbReference type="OrthoDB" id="10250120at2759"/>
<dbReference type="PANTHER" id="PTHR22761:SF96">
    <property type="entry name" value="BCDNA.GH08385"/>
    <property type="match status" value="1"/>
</dbReference>
<evidence type="ECO:0000256" key="1">
    <source>
        <dbReference type="SAM" id="Coils"/>
    </source>
</evidence>
<dbReference type="GO" id="GO:0009898">
    <property type="term" value="C:cytoplasmic side of plasma membrane"/>
    <property type="evidence" value="ECO:0007669"/>
    <property type="project" value="TreeGrafter"/>
</dbReference>
<evidence type="ECO:0008006" key="4">
    <source>
        <dbReference type="Google" id="ProtNLM"/>
    </source>
</evidence>
<dbReference type="GO" id="GO:0006900">
    <property type="term" value="P:vesicle budding from membrane"/>
    <property type="evidence" value="ECO:0007669"/>
    <property type="project" value="TreeGrafter"/>
</dbReference>
<feature type="non-terminal residue" evidence="2">
    <location>
        <position position="437"/>
    </location>
</feature>
<name>A0A316VJU0_9BASI</name>
<sequence>SSLPALYADLAAHRSSNKASYEASLEWWRELLSSACLAGPETSTADRLILHVNQALLDDLSLDDVGRPLGLGTVIMELQQRKEVIEMKQFLSSRARFKRPSLGHHLQKSTALSSRAASLAMAPLTWAISQLSLSLGFGESSSDASDEDWEKSKGNWVVLENVERVAEAVLAAHRSSPRISALDCLFSRRTFVEEVVKPAIAATLPDSSTAKSSLSESDLEVLLKYLARDRKVALVDKEVIKLELEHGSIEPESKITEHEKGIMDVRDTHAKVEKQIEEIEKRIKERQSKVEKCLKENSKSQALSYLRSKKTLEALLEKRVGTLETLHGILVKIEQAASDVEIMKAYETSTASLKTLLGDARLQPDRIDANMDEMQETLASADEVRQAIDLGAQGMRQASGVEEPDEAEMEAELLALQKEVETEKKDRIAEQDAQKAQ</sequence>
<dbReference type="InterPro" id="IPR005024">
    <property type="entry name" value="Snf7_fam"/>
</dbReference>
<evidence type="ECO:0000313" key="3">
    <source>
        <dbReference type="Proteomes" id="UP000245771"/>
    </source>
</evidence>
<dbReference type="Pfam" id="PF25880">
    <property type="entry name" value="WHD_CHMP7_1st"/>
    <property type="match status" value="1"/>
</dbReference>
<accession>A0A316VJU0</accession>
<feature type="non-terminal residue" evidence="2">
    <location>
        <position position="1"/>
    </location>
</feature>
<dbReference type="EMBL" id="KZ819602">
    <property type="protein sequence ID" value="PWN37494.1"/>
    <property type="molecule type" value="Genomic_DNA"/>
</dbReference>
<gene>
    <name evidence="2" type="ORF">FA14DRAFT_114188</name>
</gene>
<protein>
    <recommendedName>
        <fullName evidence="4">Snf7-domain-containing protein</fullName>
    </recommendedName>
</protein>
<proteinExistence type="predicted"/>
<dbReference type="Gene3D" id="6.10.140.1230">
    <property type="match status" value="1"/>
</dbReference>
<dbReference type="GO" id="GO:0000815">
    <property type="term" value="C:ESCRT III complex"/>
    <property type="evidence" value="ECO:0007669"/>
    <property type="project" value="TreeGrafter"/>
</dbReference>
<dbReference type="AlphaFoldDB" id="A0A316VJU0"/>
<reference evidence="2 3" key="1">
    <citation type="journal article" date="2018" name="Mol. Biol. Evol.">
        <title>Broad Genomic Sampling Reveals a Smut Pathogenic Ancestry of the Fungal Clade Ustilaginomycotina.</title>
        <authorList>
            <person name="Kijpornyongpan T."/>
            <person name="Mondo S.J."/>
            <person name="Barry K."/>
            <person name="Sandor L."/>
            <person name="Lee J."/>
            <person name="Lipzen A."/>
            <person name="Pangilinan J."/>
            <person name="LaButti K."/>
            <person name="Hainaut M."/>
            <person name="Henrissat B."/>
            <person name="Grigoriev I.V."/>
            <person name="Spatafora J.W."/>
            <person name="Aime M.C."/>
        </authorList>
    </citation>
    <scope>NUCLEOTIDE SEQUENCE [LARGE SCALE GENOMIC DNA]</scope>
    <source>
        <strain evidence="2 3">MCA 3882</strain>
    </source>
</reference>
<organism evidence="2 3">
    <name type="scientific">Meira miltonrushii</name>
    <dbReference type="NCBI Taxonomy" id="1280837"/>
    <lineage>
        <taxon>Eukaryota</taxon>
        <taxon>Fungi</taxon>
        <taxon>Dikarya</taxon>
        <taxon>Basidiomycota</taxon>
        <taxon>Ustilaginomycotina</taxon>
        <taxon>Exobasidiomycetes</taxon>
        <taxon>Exobasidiales</taxon>
        <taxon>Brachybasidiaceae</taxon>
        <taxon>Meira</taxon>
    </lineage>
</organism>
<feature type="coiled-coil region" evidence="1">
    <location>
        <begin position="262"/>
        <end position="296"/>
    </location>
</feature>
<keyword evidence="3" id="KW-1185">Reference proteome</keyword>
<dbReference type="InParanoid" id="A0A316VJU0"/>
<dbReference type="Proteomes" id="UP000245771">
    <property type="component" value="Unassembled WGS sequence"/>
</dbReference>
<dbReference type="RefSeq" id="XP_025357796.1">
    <property type="nucleotide sequence ID" value="XM_025496038.1"/>
</dbReference>
<keyword evidence="1" id="KW-0175">Coiled coil</keyword>